<feature type="compositionally biased region" description="Acidic residues" evidence="1">
    <location>
        <begin position="54"/>
        <end position="77"/>
    </location>
</feature>
<evidence type="ECO:0000313" key="2">
    <source>
        <dbReference type="EMBL" id="WFD48922.1"/>
    </source>
</evidence>
<keyword evidence="3" id="KW-1185">Reference proteome</keyword>
<dbReference type="EMBL" id="CP046236">
    <property type="protein sequence ID" value="WFD48922.1"/>
    <property type="molecule type" value="Genomic_DNA"/>
</dbReference>
<feature type="region of interest" description="Disordered" evidence="1">
    <location>
        <begin position="313"/>
        <end position="343"/>
    </location>
</feature>
<feature type="region of interest" description="Disordered" evidence="1">
    <location>
        <begin position="45"/>
        <end position="78"/>
    </location>
</feature>
<sequence length="343" mass="37678">MTLRPGSGGEPRGAAIADLELTDLLPPSRFLSPIELARRDSMQRTWTGEPLTGADEEEEVFSSDDYYDESDEGDDEETMQHLLEARRRLEGLTLGEQSGDPFAFEPASPIADPYRSASTAFYGRAGGKPRSQSNIETRHIGVLQQRRRTDNATASHMSLPDMDLKLDLASIPFPSYIDAERRRIRAATDRLASSDRWQAGSRSTRSGTRSGTHSPTDARQLRIGSRSPVFQRTHRMGEDTASPRDSDSGFRFGRIPYDSLEPEEWHWAMPQDAEAAHAAQWTTPAAGGPYAHEPSPSLLSSVQAEWSWALSPIPPPAIAPSPVESIPAPNEPSFASLLPTSVQ</sequence>
<organism evidence="2 3">
    <name type="scientific">Malassezia furfur</name>
    <name type="common">Pityriasis versicolor infection agent</name>
    <name type="synonym">Pityrosporum furfur</name>
    <dbReference type="NCBI Taxonomy" id="55194"/>
    <lineage>
        <taxon>Eukaryota</taxon>
        <taxon>Fungi</taxon>
        <taxon>Dikarya</taxon>
        <taxon>Basidiomycota</taxon>
        <taxon>Ustilaginomycotina</taxon>
        <taxon>Malasseziomycetes</taxon>
        <taxon>Malasseziales</taxon>
        <taxon>Malasseziaceae</taxon>
        <taxon>Malassezia</taxon>
    </lineage>
</organism>
<evidence type="ECO:0000256" key="1">
    <source>
        <dbReference type="SAM" id="MobiDB-lite"/>
    </source>
</evidence>
<feature type="region of interest" description="Disordered" evidence="1">
    <location>
        <begin position="188"/>
        <end position="251"/>
    </location>
</feature>
<accession>A0ABY8ETJ6</accession>
<feature type="compositionally biased region" description="Basic and acidic residues" evidence="1">
    <location>
        <begin position="235"/>
        <end position="248"/>
    </location>
</feature>
<name>A0ABY8ETJ6_MALFU</name>
<feature type="compositionally biased region" description="Low complexity" evidence="1">
    <location>
        <begin position="200"/>
        <end position="212"/>
    </location>
</feature>
<evidence type="ECO:0000313" key="3">
    <source>
        <dbReference type="Proteomes" id="UP000818624"/>
    </source>
</evidence>
<reference evidence="2 3" key="1">
    <citation type="journal article" date="2020" name="Elife">
        <title>Loss of centromere function drives karyotype evolution in closely related Malassezia species.</title>
        <authorList>
            <person name="Sankaranarayanan S.R."/>
            <person name="Ianiri G."/>
            <person name="Coelho M.A."/>
            <person name="Reza M.H."/>
            <person name="Thimmappa B.C."/>
            <person name="Ganguly P."/>
            <person name="Vadnala R.N."/>
            <person name="Sun S."/>
            <person name="Siddharthan R."/>
            <person name="Tellgren-Roth C."/>
            <person name="Dawson T.L."/>
            <person name="Heitman J."/>
            <person name="Sanyal K."/>
        </authorList>
    </citation>
    <scope>NUCLEOTIDE SEQUENCE [LARGE SCALE GENOMIC DNA]</scope>
    <source>
        <strain evidence="2">CBS14141</strain>
    </source>
</reference>
<gene>
    <name evidence="2" type="ORF">GLX27_003595</name>
</gene>
<protein>
    <submittedName>
        <fullName evidence="2">Uncharacterized protein</fullName>
    </submittedName>
</protein>
<dbReference type="Proteomes" id="UP000818624">
    <property type="component" value="Chromosome 3"/>
</dbReference>
<proteinExistence type="predicted"/>